<dbReference type="InterPro" id="IPR036271">
    <property type="entry name" value="Tet_transcr_reg_TetR-rel_C_sf"/>
</dbReference>
<accession>A0ABS5AQ38</accession>
<reference evidence="7 8" key="1">
    <citation type="submission" date="2021-03" db="EMBL/GenBank/DDBJ databases">
        <title>Sequencing the genomes of 1000 actinobacteria strains.</title>
        <authorList>
            <person name="Klenk H.-P."/>
        </authorList>
    </citation>
    <scope>NUCLEOTIDE SEQUENCE [LARGE SCALE GENOMIC DNA]</scope>
    <source>
        <strain evidence="7 8">DSM 44580</strain>
    </source>
</reference>
<keyword evidence="3" id="KW-0804">Transcription</keyword>
<keyword evidence="1" id="KW-0805">Transcription regulation</keyword>
<feature type="DNA-binding region" description="H-T-H motif" evidence="4">
    <location>
        <begin position="41"/>
        <end position="60"/>
    </location>
</feature>
<dbReference type="PANTHER" id="PTHR30055">
    <property type="entry name" value="HTH-TYPE TRANSCRIPTIONAL REGULATOR RUTR"/>
    <property type="match status" value="1"/>
</dbReference>
<keyword evidence="8" id="KW-1185">Reference proteome</keyword>
<dbReference type="InterPro" id="IPR009057">
    <property type="entry name" value="Homeodomain-like_sf"/>
</dbReference>
<dbReference type="Pfam" id="PF21597">
    <property type="entry name" value="TetR_C_43"/>
    <property type="match status" value="1"/>
</dbReference>
<dbReference type="PRINTS" id="PR00455">
    <property type="entry name" value="HTHTETR"/>
</dbReference>
<evidence type="ECO:0000256" key="5">
    <source>
        <dbReference type="SAM" id="MobiDB-lite"/>
    </source>
</evidence>
<sequence>MTADLTGTTGEAPLRADARRNRDQIISAAKTIFASDGPDVPMEDIARLAGVGVGTLYRRFPDREALIRAVARDNFASALAHARASEAEEPTGWQALVRLLGHSEELELSVRLAMLSPGAWVVIKHDPVTEELRRELLEVLDRVLRAGQAEGTLRPDVGAGDVAILFIMLLRRPREHATDTGRVAARRALAIMLDGLRVRPDPTELPGHPMQTSDLRPER</sequence>
<evidence type="ECO:0000256" key="4">
    <source>
        <dbReference type="PROSITE-ProRule" id="PRU00335"/>
    </source>
</evidence>
<dbReference type="PANTHER" id="PTHR30055:SF234">
    <property type="entry name" value="HTH-TYPE TRANSCRIPTIONAL REGULATOR BETI"/>
    <property type="match status" value="1"/>
</dbReference>
<dbReference type="SUPFAM" id="SSF46689">
    <property type="entry name" value="Homeodomain-like"/>
    <property type="match status" value="1"/>
</dbReference>
<organism evidence="7 8">
    <name type="scientific">Crossiella equi</name>
    <dbReference type="NCBI Taxonomy" id="130796"/>
    <lineage>
        <taxon>Bacteria</taxon>
        <taxon>Bacillati</taxon>
        <taxon>Actinomycetota</taxon>
        <taxon>Actinomycetes</taxon>
        <taxon>Pseudonocardiales</taxon>
        <taxon>Pseudonocardiaceae</taxon>
        <taxon>Crossiella</taxon>
    </lineage>
</organism>
<dbReference type="EMBL" id="JAGIOO010000001">
    <property type="protein sequence ID" value="MBP2478676.1"/>
    <property type="molecule type" value="Genomic_DNA"/>
</dbReference>
<evidence type="ECO:0000313" key="8">
    <source>
        <dbReference type="Proteomes" id="UP001519363"/>
    </source>
</evidence>
<dbReference type="InterPro" id="IPR049445">
    <property type="entry name" value="TetR_SbtR-like_C"/>
</dbReference>
<dbReference type="InterPro" id="IPR001647">
    <property type="entry name" value="HTH_TetR"/>
</dbReference>
<keyword evidence="2 4" id="KW-0238">DNA-binding</keyword>
<feature type="compositionally biased region" description="Polar residues" evidence="5">
    <location>
        <begin position="210"/>
        <end position="219"/>
    </location>
</feature>
<feature type="region of interest" description="Disordered" evidence="5">
    <location>
        <begin position="200"/>
        <end position="219"/>
    </location>
</feature>
<proteinExistence type="predicted"/>
<evidence type="ECO:0000256" key="3">
    <source>
        <dbReference type="ARBA" id="ARBA00023163"/>
    </source>
</evidence>
<dbReference type="Gene3D" id="1.10.357.10">
    <property type="entry name" value="Tetracycline Repressor, domain 2"/>
    <property type="match status" value="1"/>
</dbReference>
<dbReference type="PROSITE" id="PS50977">
    <property type="entry name" value="HTH_TETR_2"/>
    <property type="match status" value="1"/>
</dbReference>
<evidence type="ECO:0000259" key="6">
    <source>
        <dbReference type="PROSITE" id="PS50977"/>
    </source>
</evidence>
<feature type="domain" description="HTH tetR-type" evidence="6">
    <location>
        <begin position="19"/>
        <end position="78"/>
    </location>
</feature>
<evidence type="ECO:0000313" key="7">
    <source>
        <dbReference type="EMBL" id="MBP2478676.1"/>
    </source>
</evidence>
<dbReference type="Proteomes" id="UP001519363">
    <property type="component" value="Unassembled WGS sequence"/>
</dbReference>
<dbReference type="InterPro" id="IPR050109">
    <property type="entry name" value="HTH-type_TetR-like_transc_reg"/>
</dbReference>
<dbReference type="SUPFAM" id="SSF48498">
    <property type="entry name" value="Tetracyclin repressor-like, C-terminal domain"/>
    <property type="match status" value="1"/>
</dbReference>
<comment type="caution">
    <text evidence="7">The sequence shown here is derived from an EMBL/GenBank/DDBJ whole genome shotgun (WGS) entry which is preliminary data.</text>
</comment>
<dbReference type="RefSeq" id="WP_086789918.1">
    <property type="nucleotide sequence ID" value="NZ_JAGIOO010000001.1"/>
</dbReference>
<protein>
    <submittedName>
        <fullName evidence="7">AcrR family transcriptional regulator</fullName>
    </submittedName>
</protein>
<evidence type="ECO:0000256" key="2">
    <source>
        <dbReference type="ARBA" id="ARBA00023125"/>
    </source>
</evidence>
<evidence type="ECO:0000256" key="1">
    <source>
        <dbReference type="ARBA" id="ARBA00023015"/>
    </source>
</evidence>
<dbReference type="Pfam" id="PF00440">
    <property type="entry name" value="TetR_N"/>
    <property type="match status" value="1"/>
</dbReference>
<gene>
    <name evidence="7" type="ORF">JOF53_007548</name>
</gene>
<name>A0ABS5AQ38_9PSEU</name>